<evidence type="ECO:0000259" key="3">
    <source>
        <dbReference type="Pfam" id="PF03724"/>
    </source>
</evidence>
<feature type="chain" id="PRO_5006632965" evidence="2">
    <location>
        <begin position="24"/>
        <end position="309"/>
    </location>
</feature>
<dbReference type="InterPro" id="IPR038670">
    <property type="entry name" value="HslJ-like_sf"/>
</dbReference>
<reference evidence="4" key="1">
    <citation type="submission" date="2015-07" db="EMBL/GenBank/DDBJ databases">
        <title>Draft Genome Sequences of Anaerolinea thermolimosa IMO-1, Bellilinea caldifistulae GOMI-1, Leptolinea tardivitalis YMTK-2, Levilinea saccharolytica KIBI-1,Longilinea arvoryzae KOME-1, Previously Described as Members of the Anaerolineaceae (Chloroflexi).</title>
        <authorList>
            <person name="Sekiguchi Y."/>
            <person name="Ohashi A."/>
            <person name="Matsuura N."/>
            <person name="Tourlousse M.D."/>
        </authorList>
    </citation>
    <scope>NUCLEOTIDE SEQUENCE [LARGE SCALE GENOMIC DNA]</scope>
    <source>
        <strain evidence="4">KOME-1</strain>
    </source>
</reference>
<keyword evidence="4" id="KW-0346">Stress response</keyword>
<gene>
    <name evidence="4" type="ORF">LARV_01484</name>
</gene>
<dbReference type="STRING" id="360412.LARV_01484"/>
<dbReference type="RefSeq" id="WP_075073049.1">
    <property type="nucleotide sequence ID" value="NZ_DF967972.1"/>
</dbReference>
<dbReference type="Pfam" id="PF03724">
    <property type="entry name" value="META"/>
    <property type="match status" value="1"/>
</dbReference>
<dbReference type="PROSITE" id="PS51257">
    <property type="entry name" value="PROKAR_LIPOPROTEIN"/>
    <property type="match status" value="1"/>
</dbReference>
<dbReference type="OrthoDB" id="136513at2"/>
<organism evidence="4">
    <name type="scientific">Longilinea arvoryzae</name>
    <dbReference type="NCBI Taxonomy" id="360412"/>
    <lineage>
        <taxon>Bacteria</taxon>
        <taxon>Bacillati</taxon>
        <taxon>Chloroflexota</taxon>
        <taxon>Anaerolineae</taxon>
        <taxon>Anaerolineales</taxon>
        <taxon>Anaerolineaceae</taxon>
        <taxon>Longilinea</taxon>
    </lineage>
</organism>
<proteinExistence type="predicted"/>
<dbReference type="InterPro" id="IPR005184">
    <property type="entry name" value="DUF306_Meta_HslJ"/>
</dbReference>
<name>A0A0S7BIN9_9CHLR</name>
<dbReference type="AlphaFoldDB" id="A0A0S7BIN9"/>
<evidence type="ECO:0000313" key="5">
    <source>
        <dbReference type="Proteomes" id="UP000055060"/>
    </source>
</evidence>
<keyword evidence="5" id="KW-1185">Reference proteome</keyword>
<sequence length="309" mass="33175">MKKIILMTWLCIAAFGLSGCGVASNGNTENPTATAPTEIAEPSSTIPPTSDHPAYQNATYIIEGQSITLVDGRSEIEAAPGSASKIVTQYFGNEAFGDLNGDGKEDVVFLVTQNSGGSGTFFYVVAALQTETGYQGTNAVLLGDRIAPQTTAIENGRIVVNYTDRKPDDPFTTQPSVGVSKYIKVVDGNQVEVVDPSQFTKREWKWVETQLNDGTITTPVEASSYTIIFNEDGTLVGKTDCNNYSGKYNLVDNKLSLSDISVSVEKVCEGSQETEFIKSLGEIGSLLLNGVENKLVLLVKYDSGSMVFE</sequence>
<feature type="signal peptide" evidence="2">
    <location>
        <begin position="1"/>
        <end position="23"/>
    </location>
</feature>
<feature type="domain" description="DUF306" evidence="3">
    <location>
        <begin position="205"/>
        <end position="307"/>
    </location>
</feature>
<accession>A0A0S7BIN9</accession>
<evidence type="ECO:0000256" key="1">
    <source>
        <dbReference type="SAM" id="MobiDB-lite"/>
    </source>
</evidence>
<keyword evidence="2" id="KW-0732">Signal</keyword>
<dbReference type="EMBL" id="DF967972">
    <property type="protein sequence ID" value="GAP13729.1"/>
    <property type="molecule type" value="Genomic_DNA"/>
</dbReference>
<protein>
    <submittedName>
        <fullName evidence="4">Heat shock protein</fullName>
    </submittedName>
</protein>
<feature type="region of interest" description="Disordered" evidence="1">
    <location>
        <begin position="29"/>
        <end position="50"/>
    </location>
</feature>
<dbReference type="Proteomes" id="UP000055060">
    <property type="component" value="Unassembled WGS sequence"/>
</dbReference>
<dbReference type="Gene3D" id="2.40.128.270">
    <property type="match status" value="1"/>
</dbReference>
<evidence type="ECO:0000313" key="4">
    <source>
        <dbReference type="EMBL" id="GAP13729.1"/>
    </source>
</evidence>
<evidence type="ECO:0000256" key="2">
    <source>
        <dbReference type="SAM" id="SignalP"/>
    </source>
</evidence>